<gene>
    <name evidence="10" type="ORF">PT974_08202</name>
</gene>
<evidence type="ECO:0000256" key="7">
    <source>
        <dbReference type="ARBA" id="ARBA00023163"/>
    </source>
</evidence>
<feature type="compositionally biased region" description="Polar residues" evidence="9">
    <location>
        <begin position="70"/>
        <end position="79"/>
    </location>
</feature>
<dbReference type="Proteomes" id="UP001338125">
    <property type="component" value="Unassembled WGS sequence"/>
</dbReference>
<feature type="compositionally biased region" description="Low complexity" evidence="9">
    <location>
        <begin position="80"/>
        <end position="91"/>
    </location>
</feature>
<evidence type="ECO:0000256" key="5">
    <source>
        <dbReference type="ARBA" id="ARBA00022491"/>
    </source>
</evidence>
<feature type="region of interest" description="Disordered" evidence="9">
    <location>
        <begin position="192"/>
        <end position="239"/>
    </location>
</feature>
<comment type="caution">
    <text evidence="10">The sequence shown here is derived from an EMBL/GenBank/DDBJ whole genome shotgun (WGS) entry which is preliminary data.</text>
</comment>
<protein>
    <recommendedName>
        <fullName evidence="12">Cyclin-dependent kinase</fullName>
    </recommendedName>
</protein>
<evidence type="ECO:0000256" key="6">
    <source>
        <dbReference type="ARBA" id="ARBA00023015"/>
    </source>
</evidence>
<evidence type="ECO:0000256" key="9">
    <source>
        <dbReference type="SAM" id="MobiDB-lite"/>
    </source>
</evidence>
<sequence>MSSPAAGKSAIMLAGNGNSSPLKEGRKRAVEDEVDGSPAVKKTCVDEDAISRSQSPDTSSLFDLSGDMSWATSMSTEPDATTTTASIAPITRPRSLTREQAREKAEILRLRLGLASYKLRTGQTSIPLSQLQPKPLPRRPNTHVRSQSLNSIRLHNSNTPSQQQQKQQQKEQLLLLHQSSQESADLLLLPTGDTTEEAESSSQSDSTPASASAPAPIASASAQALEPADRASARDAAAAAAAVITGLQPSLLPDSRIATAGKAAAVAALSLSMGQ</sequence>
<organism evidence="10 11">
    <name type="scientific">Cladobotryum mycophilum</name>
    <dbReference type="NCBI Taxonomy" id="491253"/>
    <lineage>
        <taxon>Eukaryota</taxon>
        <taxon>Fungi</taxon>
        <taxon>Dikarya</taxon>
        <taxon>Ascomycota</taxon>
        <taxon>Pezizomycotina</taxon>
        <taxon>Sordariomycetes</taxon>
        <taxon>Hypocreomycetidae</taxon>
        <taxon>Hypocreales</taxon>
        <taxon>Hypocreaceae</taxon>
        <taxon>Cladobotryum</taxon>
    </lineage>
</organism>
<keyword evidence="7" id="KW-0804">Transcription</keyword>
<feature type="region of interest" description="Disordered" evidence="9">
    <location>
        <begin position="125"/>
        <end position="145"/>
    </location>
</feature>
<comment type="subcellular location">
    <subcellularLocation>
        <location evidence="2">Cytoplasm</location>
    </subcellularLocation>
    <subcellularLocation>
        <location evidence="1">Nucleus</location>
    </subcellularLocation>
</comment>
<keyword evidence="4" id="KW-0963">Cytoplasm</keyword>
<evidence type="ECO:0000256" key="2">
    <source>
        <dbReference type="ARBA" id="ARBA00004496"/>
    </source>
</evidence>
<keyword evidence="6" id="KW-0805">Transcription regulation</keyword>
<evidence type="ECO:0000256" key="4">
    <source>
        <dbReference type="ARBA" id="ARBA00022490"/>
    </source>
</evidence>
<comment type="similarity">
    <text evidence="3">Belongs to the WHI5/NRM1 family.</text>
</comment>
<keyword evidence="5" id="KW-0678">Repressor</keyword>
<evidence type="ECO:0000313" key="10">
    <source>
        <dbReference type="EMBL" id="KAK5989939.1"/>
    </source>
</evidence>
<keyword evidence="11" id="KW-1185">Reference proteome</keyword>
<feature type="region of interest" description="Disordered" evidence="9">
    <location>
        <begin position="1"/>
        <end position="104"/>
    </location>
</feature>
<evidence type="ECO:0000256" key="1">
    <source>
        <dbReference type="ARBA" id="ARBA00004123"/>
    </source>
</evidence>
<accession>A0ABR0SCQ7</accession>
<evidence type="ECO:0008006" key="12">
    <source>
        <dbReference type="Google" id="ProtNLM"/>
    </source>
</evidence>
<evidence type="ECO:0000256" key="3">
    <source>
        <dbReference type="ARBA" id="ARBA00006922"/>
    </source>
</evidence>
<name>A0ABR0SCQ7_9HYPO</name>
<evidence type="ECO:0000313" key="11">
    <source>
        <dbReference type="Proteomes" id="UP001338125"/>
    </source>
</evidence>
<dbReference type="Pfam" id="PF08528">
    <property type="entry name" value="Whi5"/>
    <property type="match status" value="1"/>
</dbReference>
<keyword evidence="8" id="KW-0539">Nucleus</keyword>
<dbReference type="EMBL" id="JAVFKD010000014">
    <property type="protein sequence ID" value="KAK5989939.1"/>
    <property type="molecule type" value="Genomic_DNA"/>
</dbReference>
<reference evidence="10 11" key="1">
    <citation type="submission" date="2024-01" db="EMBL/GenBank/DDBJ databases">
        <title>Complete genome of Cladobotryum mycophilum ATHUM6906.</title>
        <authorList>
            <person name="Christinaki A.C."/>
            <person name="Myridakis A.I."/>
            <person name="Kouvelis V.N."/>
        </authorList>
    </citation>
    <scope>NUCLEOTIDE SEQUENCE [LARGE SCALE GENOMIC DNA]</scope>
    <source>
        <strain evidence="10 11">ATHUM6906</strain>
    </source>
</reference>
<feature type="compositionally biased region" description="Low complexity" evidence="9">
    <location>
        <begin position="200"/>
        <end position="224"/>
    </location>
</feature>
<evidence type="ECO:0000256" key="8">
    <source>
        <dbReference type="ARBA" id="ARBA00023242"/>
    </source>
</evidence>
<proteinExistence type="inferred from homology"/>
<feature type="compositionally biased region" description="Polar residues" evidence="9">
    <location>
        <begin position="51"/>
        <end position="62"/>
    </location>
</feature>
<dbReference type="InterPro" id="IPR013734">
    <property type="entry name" value="TF_Nrm1/Whi5"/>
</dbReference>